<accession>A0A5K4EVX0</accession>
<evidence type="ECO:0000313" key="3">
    <source>
        <dbReference type="WBParaSite" id="Smp_168080.3"/>
    </source>
</evidence>
<dbReference type="InParanoid" id="A0A5K4EVX0"/>
<sequence length="220" mass="24405">MTSNLGFFNLMNNFLPSDKCLLVNDLGCTSYSTSSVSCPNLSCLCVTEDLQLMEQHYATCHHHSCSLCGISFISSRLLSVHEQITHCGAFKPKLDCFLAVCPQKFYDSAELFSHAYNCHGLLPDSSVLIGTMISVENRDSNKIGCSCIKYKFTPGTNFPEHTHDEDKLDCIVSGQLSFSMYGKEIILGPGDRLEVPRNIPHSARVVGKNPLVFVDATRRR</sequence>
<keyword evidence="1" id="KW-0863">Zinc-finger</keyword>
<dbReference type="PANTHER" id="PTHR40112:SF1">
    <property type="entry name" value="H2HPP ISOMERASE"/>
    <property type="match status" value="1"/>
</dbReference>
<evidence type="ECO:0000259" key="2">
    <source>
        <dbReference type="PROSITE" id="PS50157"/>
    </source>
</evidence>
<name>A0A5K4EVX0_SCHMA</name>
<dbReference type="AlphaFoldDB" id="A0A5K4EVX0"/>
<dbReference type="ExpressionAtlas" id="A0A5K4EVX0">
    <property type="expression patterns" value="baseline"/>
</dbReference>
<reference evidence="3" key="1">
    <citation type="submission" date="2019-11" db="UniProtKB">
        <authorList>
            <consortium name="WormBaseParasite"/>
        </authorList>
    </citation>
    <scope>IDENTIFICATION</scope>
    <source>
        <strain evidence="3">Puerto Rican</strain>
    </source>
</reference>
<dbReference type="Pfam" id="PF07883">
    <property type="entry name" value="Cupin_2"/>
    <property type="match status" value="1"/>
</dbReference>
<organism evidence="3">
    <name type="scientific">Schistosoma mansoni</name>
    <name type="common">Blood fluke</name>
    <dbReference type="NCBI Taxonomy" id="6183"/>
    <lineage>
        <taxon>Eukaryota</taxon>
        <taxon>Metazoa</taxon>
        <taxon>Spiralia</taxon>
        <taxon>Lophotrochozoa</taxon>
        <taxon>Platyhelminthes</taxon>
        <taxon>Trematoda</taxon>
        <taxon>Digenea</taxon>
        <taxon>Strigeidida</taxon>
        <taxon>Schistosomatoidea</taxon>
        <taxon>Schistosomatidae</taxon>
        <taxon>Schistosoma</taxon>
    </lineage>
</organism>
<evidence type="ECO:0000256" key="1">
    <source>
        <dbReference type="PROSITE-ProRule" id="PRU00042"/>
    </source>
</evidence>
<dbReference type="PROSITE" id="PS50157">
    <property type="entry name" value="ZINC_FINGER_C2H2_2"/>
    <property type="match status" value="1"/>
</dbReference>
<dbReference type="GO" id="GO:0008270">
    <property type="term" value="F:zinc ion binding"/>
    <property type="evidence" value="ECO:0007669"/>
    <property type="project" value="UniProtKB-KW"/>
</dbReference>
<dbReference type="WBParaSite" id="Smp_168080.3">
    <property type="protein sequence ID" value="Smp_168080.3"/>
    <property type="gene ID" value="Smp_168080"/>
</dbReference>
<dbReference type="InterPro" id="IPR011051">
    <property type="entry name" value="RmlC_Cupin_sf"/>
</dbReference>
<dbReference type="PROSITE" id="PS00028">
    <property type="entry name" value="ZINC_FINGER_C2H2_1"/>
    <property type="match status" value="2"/>
</dbReference>
<dbReference type="PANTHER" id="PTHR40112">
    <property type="entry name" value="H2HPP ISOMERASE"/>
    <property type="match status" value="1"/>
</dbReference>
<dbReference type="InterPro" id="IPR052535">
    <property type="entry name" value="Bacilysin_H2HPP_isomerase"/>
</dbReference>
<dbReference type="SUPFAM" id="SSF51182">
    <property type="entry name" value="RmlC-like cupins"/>
    <property type="match status" value="1"/>
</dbReference>
<dbReference type="InterPro" id="IPR013096">
    <property type="entry name" value="Cupin_2"/>
</dbReference>
<dbReference type="Gene3D" id="3.30.160.60">
    <property type="entry name" value="Classic Zinc Finger"/>
    <property type="match status" value="1"/>
</dbReference>
<feature type="domain" description="C2H2-type" evidence="2">
    <location>
        <begin position="63"/>
        <end position="91"/>
    </location>
</feature>
<dbReference type="InterPro" id="IPR014710">
    <property type="entry name" value="RmlC-like_jellyroll"/>
</dbReference>
<dbReference type="Gene3D" id="2.60.120.10">
    <property type="entry name" value="Jelly Rolls"/>
    <property type="match status" value="1"/>
</dbReference>
<dbReference type="SMART" id="SM00355">
    <property type="entry name" value="ZnF_C2H2"/>
    <property type="match status" value="3"/>
</dbReference>
<proteinExistence type="predicted"/>
<dbReference type="InterPro" id="IPR013087">
    <property type="entry name" value="Znf_C2H2_type"/>
</dbReference>
<protein>
    <submittedName>
        <fullName evidence="3">C2H2-type domain-containing protein</fullName>
    </submittedName>
</protein>
<keyword evidence="1" id="KW-0862">Zinc</keyword>
<keyword evidence="1" id="KW-0479">Metal-binding</keyword>